<evidence type="ECO:0000256" key="1">
    <source>
        <dbReference type="SAM" id="Phobius"/>
    </source>
</evidence>
<protein>
    <submittedName>
        <fullName evidence="2">Uncharacterized protein</fullName>
    </submittedName>
</protein>
<dbReference type="EMBL" id="JAAIUW010000009">
    <property type="protein sequence ID" value="KAF7815473.1"/>
    <property type="molecule type" value="Genomic_DNA"/>
</dbReference>
<keyword evidence="3" id="KW-1185">Reference proteome</keyword>
<organism evidence="2 3">
    <name type="scientific">Senna tora</name>
    <dbReference type="NCBI Taxonomy" id="362788"/>
    <lineage>
        <taxon>Eukaryota</taxon>
        <taxon>Viridiplantae</taxon>
        <taxon>Streptophyta</taxon>
        <taxon>Embryophyta</taxon>
        <taxon>Tracheophyta</taxon>
        <taxon>Spermatophyta</taxon>
        <taxon>Magnoliopsida</taxon>
        <taxon>eudicotyledons</taxon>
        <taxon>Gunneridae</taxon>
        <taxon>Pentapetalae</taxon>
        <taxon>rosids</taxon>
        <taxon>fabids</taxon>
        <taxon>Fabales</taxon>
        <taxon>Fabaceae</taxon>
        <taxon>Caesalpinioideae</taxon>
        <taxon>Cassia clade</taxon>
        <taxon>Senna</taxon>
    </lineage>
</organism>
<comment type="caution">
    <text evidence="2">The sequence shown here is derived from an EMBL/GenBank/DDBJ whole genome shotgun (WGS) entry which is preliminary data.</text>
</comment>
<name>A0A834T5I9_9FABA</name>
<keyword evidence="1" id="KW-0472">Membrane</keyword>
<evidence type="ECO:0000313" key="2">
    <source>
        <dbReference type="EMBL" id="KAF7815473.1"/>
    </source>
</evidence>
<dbReference type="Proteomes" id="UP000634136">
    <property type="component" value="Unassembled WGS sequence"/>
</dbReference>
<gene>
    <name evidence="2" type="ORF">G2W53_029442</name>
</gene>
<sequence length="217" mass="24384">MHAIVFPSFVQCQIQVTTALTTLARRVRINAVNLVPKLLGFSIVIRYGFTFLRTRCKLCFKLLYSWTISNREPVFYVLPQLSESGTTDETLGDIDGGELAFLITSDDGTLSDVGGFLGDLFRFDFQMKKLSICFLLSFVSICFDLSFAFQFAFQMMMKKQSSFHLPPPPPANTAVFQLKSLRTPPFLFSPFARVHVKVKGIIDISFAVLSFSLDAES</sequence>
<reference evidence="2" key="1">
    <citation type="submission" date="2020-09" db="EMBL/GenBank/DDBJ databases">
        <title>Genome-Enabled Discovery of Anthraquinone Biosynthesis in Senna tora.</title>
        <authorList>
            <person name="Kang S.-H."/>
            <person name="Pandey R.P."/>
            <person name="Lee C.-M."/>
            <person name="Sim J.-S."/>
            <person name="Jeong J.-T."/>
            <person name="Choi B.-S."/>
            <person name="Jung M."/>
            <person name="Ginzburg D."/>
            <person name="Zhao K."/>
            <person name="Won S.Y."/>
            <person name="Oh T.-J."/>
            <person name="Yu Y."/>
            <person name="Kim N.-H."/>
            <person name="Lee O.R."/>
            <person name="Lee T.-H."/>
            <person name="Bashyal P."/>
            <person name="Kim T.-S."/>
            <person name="Lee W.-H."/>
            <person name="Kawkins C."/>
            <person name="Kim C.-K."/>
            <person name="Kim J.S."/>
            <person name="Ahn B.O."/>
            <person name="Rhee S.Y."/>
            <person name="Sohng J.K."/>
        </authorList>
    </citation>
    <scope>NUCLEOTIDE SEQUENCE</scope>
    <source>
        <tissue evidence="2">Leaf</tissue>
    </source>
</reference>
<accession>A0A834T5I9</accession>
<feature type="transmembrane region" description="Helical" evidence="1">
    <location>
        <begin position="132"/>
        <end position="153"/>
    </location>
</feature>
<proteinExistence type="predicted"/>
<dbReference type="AlphaFoldDB" id="A0A834T5I9"/>
<keyword evidence="1" id="KW-0812">Transmembrane</keyword>
<keyword evidence="1" id="KW-1133">Transmembrane helix</keyword>
<evidence type="ECO:0000313" key="3">
    <source>
        <dbReference type="Proteomes" id="UP000634136"/>
    </source>
</evidence>